<feature type="domain" description="Domain of unknown function at the cortex 1" evidence="1">
    <location>
        <begin position="93"/>
        <end position="310"/>
    </location>
</feature>
<gene>
    <name evidence="2" type="ORF">SEMRO_10_G008320.1</name>
</gene>
<keyword evidence="3" id="KW-1185">Reference proteome</keyword>
<evidence type="ECO:0000313" key="3">
    <source>
        <dbReference type="Proteomes" id="UP001153069"/>
    </source>
</evidence>
<evidence type="ECO:0000313" key="2">
    <source>
        <dbReference type="EMBL" id="CAB9496872.1"/>
    </source>
</evidence>
<accession>A0A9N8H208</accession>
<dbReference type="Proteomes" id="UP001153069">
    <property type="component" value="Unassembled WGS sequence"/>
</dbReference>
<comment type="caution">
    <text evidence="2">The sequence shown here is derived from an EMBL/GenBank/DDBJ whole genome shotgun (WGS) entry which is preliminary data.</text>
</comment>
<dbReference type="PANTHER" id="PTHR34826">
    <property type="entry name" value="UPF0590 PROTEIN C409.17C"/>
    <property type="match status" value="1"/>
</dbReference>
<dbReference type="OrthoDB" id="42898at2759"/>
<reference evidence="2" key="1">
    <citation type="submission" date="2020-06" db="EMBL/GenBank/DDBJ databases">
        <authorList>
            <consortium name="Plant Systems Biology data submission"/>
        </authorList>
    </citation>
    <scope>NUCLEOTIDE SEQUENCE</scope>
    <source>
        <strain evidence="2">D6</strain>
    </source>
</reference>
<dbReference type="EMBL" id="CAICTM010000010">
    <property type="protein sequence ID" value="CAB9496872.1"/>
    <property type="molecule type" value="Genomic_DNA"/>
</dbReference>
<organism evidence="2 3">
    <name type="scientific">Seminavis robusta</name>
    <dbReference type="NCBI Taxonomy" id="568900"/>
    <lineage>
        <taxon>Eukaryota</taxon>
        <taxon>Sar</taxon>
        <taxon>Stramenopiles</taxon>
        <taxon>Ochrophyta</taxon>
        <taxon>Bacillariophyta</taxon>
        <taxon>Bacillariophyceae</taxon>
        <taxon>Bacillariophycidae</taxon>
        <taxon>Naviculales</taxon>
        <taxon>Naviculaceae</taxon>
        <taxon>Seminavis</taxon>
    </lineage>
</organism>
<sequence length="320" mass="34962">MKIYNKYNQATLCALATVFSLLMAGTPLTGASTIAAPIAAPLQVTSTAVLPPPPSVETEQVQSNARATEGVMVHAADGTQVLGHDMSKPLPLGVPFEFETPFFKGKILLRFRGNGDSESQDAYFGQHKKRLMQTVVQGRFKQKAKMSDVFVGSVFNRPLAQKPPAFVAKLMDKAMKRMAPGIIMDLVSDQPRVVALYAGTAQSVSIDTPGTEPDMMGTEIRENVAGYLGSKFASLSINKRKKQLSSPAQAEQYEYDTDHVYTFHSYDEAVDYGSGKIRVPMYGDYDIKKALGHQPLKLSAVTSQGDVIYSFELRHPTSDQ</sequence>
<proteinExistence type="predicted"/>
<dbReference type="InterPro" id="IPR013897">
    <property type="entry name" value="Duc1"/>
</dbReference>
<dbReference type="PANTHER" id="PTHR34826:SF2">
    <property type="entry name" value="UPF0590 PROTEIN C409.17C"/>
    <property type="match status" value="1"/>
</dbReference>
<protein>
    <recommendedName>
        <fullName evidence="1">Domain of unknown function at the cortex 1 domain-containing protein</fullName>
    </recommendedName>
</protein>
<evidence type="ECO:0000259" key="1">
    <source>
        <dbReference type="Pfam" id="PF08588"/>
    </source>
</evidence>
<dbReference type="Pfam" id="PF08588">
    <property type="entry name" value="Duc1"/>
    <property type="match status" value="1"/>
</dbReference>
<name>A0A9N8H208_9STRA</name>
<dbReference type="AlphaFoldDB" id="A0A9N8H208"/>